<feature type="region of interest" description="Disordered" evidence="1">
    <location>
        <begin position="603"/>
        <end position="628"/>
    </location>
</feature>
<evidence type="ECO:0000256" key="1">
    <source>
        <dbReference type="SAM" id="MobiDB-lite"/>
    </source>
</evidence>
<evidence type="ECO:0000313" key="2">
    <source>
        <dbReference type="Proteomes" id="UP000887540"/>
    </source>
</evidence>
<feature type="compositionally biased region" description="Polar residues" evidence="1">
    <location>
        <begin position="608"/>
        <end position="627"/>
    </location>
</feature>
<feature type="region of interest" description="Disordered" evidence="1">
    <location>
        <begin position="489"/>
        <end position="559"/>
    </location>
</feature>
<dbReference type="WBParaSite" id="ACRNAN_Path_757.g2865.t1">
    <property type="protein sequence ID" value="ACRNAN_Path_757.g2865.t1"/>
    <property type="gene ID" value="ACRNAN_Path_757.g2865"/>
</dbReference>
<feature type="compositionally biased region" description="Polar residues" evidence="1">
    <location>
        <begin position="523"/>
        <end position="552"/>
    </location>
</feature>
<feature type="compositionally biased region" description="Polar residues" evidence="1">
    <location>
        <begin position="489"/>
        <end position="502"/>
    </location>
</feature>
<feature type="compositionally biased region" description="Basic and acidic residues" evidence="1">
    <location>
        <begin position="506"/>
        <end position="522"/>
    </location>
</feature>
<protein>
    <submittedName>
        <fullName evidence="3">Treslin</fullName>
    </submittedName>
</protein>
<keyword evidence="2" id="KW-1185">Reference proteome</keyword>
<name>A0A914CAZ3_9BILA</name>
<sequence>MNAPELMSETTATLFEDAAFNLIKAISPVKNIRKDVVPYEEIKDFISNFIQNKTGELNGVNEEIAKETNEDESSRLSATSFLQDDTTNQSFNSEIFSPTKNAHLLRLPKRERKLVQVRQRRRQAYETKEFFPLECNEPDLLSTFQACYQRLITGNGTSAIHCFHVIKNSLTQFFSNNTWAENVQKLVAEFLGRALLKTTDELCAKNERKVNSSPSNVVLEYELMCLVEIFLLSTFPKPLAETNIVAKLRFIYFASSAEHMKKFVDETLCDEFAHILPFYMTGIYEELCMDIPVDLEKYESSEHKLAVDYRFDLLERQSKKRHANIEQLITEDNSSTTSDNEILHSFPRRSSRVSLNGEFEIKKKKNHENGLHTKNNIKVKPDAQRIKPISYLNIPETPEFKMNRKRPRVVLKSTEKEEEDVVQQTPIRKIAKSSRRISERLEKLLKETNQGKKTLRSQVTVKQSHISMEIAVNVNKRKAHVDLRERFSTLSSTTKSERSSIVGSPRKSDRSSIMESPTKKSDLSPNRTIISSPTKKSDLSPNRTIISSVSSNPRKKASMELDDDILKKYRSRMSLIRQNSKRSSTHEVFYGRSNPRSNLFAEEVGSPESASPHMNSTSQKNRSGRSVKQNDDRVYIAHTLLNVHNQRPLSPFKLVVRGDQKFPFKVRKLLRHTTFSKLKRLRNLTRKTQLNLGQQVASV</sequence>
<reference evidence="3" key="1">
    <citation type="submission" date="2022-11" db="UniProtKB">
        <authorList>
            <consortium name="WormBaseParasite"/>
        </authorList>
    </citation>
    <scope>IDENTIFICATION</scope>
</reference>
<evidence type="ECO:0000313" key="3">
    <source>
        <dbReference type="WBParaSite" id="ACRNAN_Path_757.g2865.t1"/>
    </source>
</evidence>
<dbReference type="AlphaFoldDB" id="A0A914CAZ3"/>
<proteinExistence type="predicted"/>
<dbReference type="Proteomes" id="UP000887540">
    <property type="component" value="Unplaced"/>
</dbReference>
<organism evidence="2 3">
    <name type="scientific">Acrobeloides nanus</name>
    <dbReference type="NCBI Taxonomy" id="290746"/>
    <lineage>
        <taxon>Eukaryota</taxon>
        <taxon>Metazoa</taxon>
        <taxon>Ecdysozoa</taxon>
        <taxon>Nematoda</taxon>
        <taxon>Chromadorea</taxon>
        <taxon>Rhabditida</taxon>
        <taxon>Tylenchina</taxon>
        <taxon>Cephalobomorpha</taxon>
        <taxon>Cephaloboidea</taxon>
        <taxon>Cephalobidae</taxon>
        <taxon>Acrobeloides</taxon>
    </lineage>
</organism>
<accession>A0A914CAZ3</accession>